<sequence length="56" mass="6361">MACYGYTQKYYAAMARCNNRKVVQGATRRMGSGVWSYAYCTSVNSSLTYGYHKVWG</sequence>
<dbReference type="EMBL" id="RBWU01000006">
    <property type="protein sequence ID" value="RKS70893.1"/>
    <property type="molecule type" value="Genomic_DNA"/>
</dbReference>
<name>A0A495QGI0_9ACTN</name>
<protein>
    <recommendedName>
        <fullName evidence="3">Lactococcin 972 family bacteriocin</fullName>
    </recommendedName>
</protein>
<evidence type="ECO:0000313" key="2">
    <source>
        <dbReference type="Proteomes" id="UP000274601"/>
    </source>
</evidence>
<proteinExistence type="predicted"/>
<accession>A0A495QGI0</accession>
<gene>
    <name evidence="1" type="ORF">BZB76_5373</name>
</gene>
<keyword evidence="2" id="KW-1185">Reference proteome</keyword>
<comment type="caution">
    <text evidence="1">The sequence shown here is derived from an EMBL/GenBank/DDBJ whole genome shotgun (WGS) entry which is preliminary data.</text>
</comment>
<reference evidence="1 2" key="1">
    <citation type="submission" date="2018-10" db="EMBL/GenBank/DDBJ databases">
        <title>Genomic Encyclopedia of Archaeal and Bacterial Type Strains, Phase II (KMG-II): from individual species to whole genera.</title>
        <authorList>
            <person name="Goeker M."/>
        </authorList>
    </citation>
    <scope>NUCLEOTIDE SEQUENCE [LARGE SCALE GENOMIC DNA]</scope>
    <source>
        <strain evidence="1 2">DSM 43383</strain>
    </source>
</reference>
<evidence type="ECO:0008006" key="3">
    <source>
        <dbReference type="Google" id="ProtNLM"/>
    </source>
</evidence>
<dbReference type="Proteomes" id="UP000274601">
    <property type="component" value="Unassembled WGS sequence"/>
</dbReference>
<evidence type="ECO:0000313" key="1">
    <source>
        <dbReference type="EMBL" id="RKS70893.1"/>
    </source>
</evidence>
<dbReference type="AlphaFoldDB" id="A0A495QGI0"/>
<organism evidence="1 2">
    <name type="scientific">Actinomadura pelletieri DSM 43383</name>
    <dbReference type="NCBI Taxonomy" id="1120940"/>
    <lineage>
        <taxon>Bacteria</taxon>
        <taxon>Bacillati</taxon>
        <taxon>Actinomycetota</taxon>
        <taxon>Actinomycetes</taxon>
        <taxon>Streptosporangiales</taxon>
        <taxon>Thermomonosporaceae</taxon>
        <taxon>Actinomadura</taxon>
    </lineage>
</organism>